<dbReference type="EMBL" id="QXBN01000015">
    <property type="protein sequence ID" value="RIT35143.1"/>
    <property type="molecule type" value="Genomic_DNA"/>
</dbReference>
<reference evidence="1 2" key="1">
    <citation type="submission" date="2018-08" db="EMBL/GenBank/DDBJ databases">
        <title>Linezolid Resistance in Mycobacterium abscessus: MIC Distribution and Comprehensive Investigation of Resistance Mechanisms.</title>
        <authorList>
            <person name="Ye M."/>
            <person name="Xu L."/>
            <person name="Zou Y."/>
            <person name="Li B."/>
            <person name="Guo Q."/>
            <person name="Zhang Y."/>
            <person name="Zhan M."/>
            <person name="Xu B."/>
            <person name="Yu F."/>
            <person name="Zhang Z."/>
            <person name="Chu H."/>
        </authorList>
    </citation>
    <scope>NUCLEOTIDE SEQUENCE [LARGE SCALE GENOMIC DNA]</scope>
    <source>
        <strain evidence="1 2">G143</strain>
    </source>
</reference>
<accession>A0ABD7HKM7</accession>
<organism evidence="1 2">
    <name type="scientific">Mycobacteroides abscessus</name>
    <dbReference type="NCBI Taxonomy" id="36809"/>
    <lineage>
        <taxon>Bacteria</taxon>
        <taxon>Bacillati</taxon>
        <taxon>Actinomycetota</taxon>
        <taxon>Actinomycetes</taxon>
        <taxon>Mycobacteriales</taxon>
        <taxon>Mycobacteriaceae</taxon>
        <taxon>Mycobacteroides</taxon>
    </lineage>
</organism>
<evidence type="ECO:0000313" key="2">
    <source>
        <dbReference type="Proteomes" id="UP000284557"/>
    </source>
</evidence>
<dbReference type="RefSeq" id="WP_100480979.1">
    <property type="nucleotide sequence ID" value="NZ_QDET01000001.1"/>
</dbReference>
<dbReference type="Proteomes" id="UP000284557">
    <property type="component" value="Unassembled WGS sequence"/>
</dbReference>
<gene>
    <name evidence="1" type="ORF">D2E76_19290</name>
</gene>
<sequence length="109" mass="12067">MTITFDPNPTFDELMAAFDKAERECSPSVVNIVLDLEIADLFERLGNRGIAVLVANQKAWRESVKESGTDPRCAWTADGGAERALVEFFTDRDSRDKASAAIRASEVSW</sequence>
<proteinExistence type="predicted"/>
<comment type="caution">
    <text evidence="1">The sequence shown here is derived from an EMBL/GenBank/DDBJ whole genome shotgun (WGS) entry which is preliminary data.</text>
</comment>
<name>A0ABD7HKM7_9MYCO</name>
<evidence type="ECO:0000313" key="1">
    <source>
        <dbReference type="EMBL" id="RIT35143.1"/>
    </source>
</evidence>
<protein>
    <submittedName>
        <fullName evidence="1">Uncharacterized protein</fullName>
    </submittedName>
</protein>
<dbReference type="AlphaFoldDB" id="A0ABD7HKM7"/>